<keyword evidence="1" id="KW-0472">Membrane</keyword>
<feature type="transmembrane region" description="Helical" evidence="1">
    <location>
        <begin position="6"/>
        <end position="21"/>
    </location>
</feature>
<gene>
    <name evidence="2" type="ORF">ACFOS1_12730</name>
    <name evidence="3" type="ORF">ACFOS1_14235</name>
</gene>
<keyword evidence="4" id="KW-1185">Reference proteome</keyword>
<keyword evidence="1" id="KW-0812">Transmembrane</keyword>
<reference evidence="2" key="3">
    <citation type="submission" date="2024-09" db="EMBL/GenBank/DDBJ databases">
        <authorList>
            <person name="Sun Q."/>
            <person name="Mori K."/>
        </authorList>
    </citation>
    <scope>NUCLEOTIDE SEQUENCE</scope>
    <source>
        <strain evidence="2">CECT 9128</strain>
    </source>
</reference>
<proteinExistence type="predicted"/>
<evidence type="ECO:0000313" key="2">
    <source>
        <dbReference type="EMBL" id="MFC4028279.1"/>
    </source>
</evidence>
<organism evidence="2 4">
    <name type="scientific">Zunongwangia endophytica</name>
    <dbReference type="NCBI Taxonomy" id="1808945"/>
    <lineage>
        <taxon>Bacteria</taxon>
        <taxon>Pseudomonadati</taxon>
        <taxon>Bacteroidota</taxon>
        <taxon>Flavobacteriia</taxon>
        <taxon>Flavobacteriales</taxon>
        <taxon>Flavobacteriaceae</taxon>
        <taxon>Zunongwangia</taxon>
    </lineage>
</organism>
<dbReference type="RefSeq" id="WP_290230948.1">
    <property type="nucleotide sequence ID" value="NZ_JAUFPZ010000002.1"/>
</dbReference>
<reference evidence="4" key="2">
    <citation type="journal article" date="2019" name="Int. J. Syst. Evol. Microbiol.">
        <title>The Global Catalogue of Microorganisms (GCM) 10K type strain sequencing project: providing services to taxonomists for standard genome sequencing and annotation.</title>
        <authorList>
            <consortium name="The Broad Institute Genomics Platform"/>
            <consortium name="The Broad Institute Genome Sequencing Center for Infectious Disease"/>
            <person name="Wu L."/>
            <person name="Ma J."/>
        </authorList>
    </citation>
    <scope>NUCLEOTIDE SEQUENCE [LARGE SCALE GENOMIC DNA]</scope>
    <source>
        <strain evidence="4">CECT 9128</strain>
    </source>
</reference>
<accession>A0ABV8H820</accession>
<dbReference type="Proteomes" id="UP001595793">
    <property type="component" value="Unassembled WGS sequence"/>
</dbReference>
<dbReference type="EMBL" id="JBHSAS010000006">
    <property type="protein sequence ID" value="MFC4028279.1"/>
    <property type="molecule type" value="Genomic_DNA"/>
</dbReference>
<feature type="transmembrane region" description="Helical" evidence="1">
    <location>
        <begin position="102"/>
        <end position="125"/>
    </location>
</feature>
<sequence length="138" mass="14974">METILLTLTGIFGSLLTWFINNHKAKGAVRASALPSLIVGLFFYLFPNVVSDYLTKHIPLVFIGASFVGMVSINIISKWFYVAISGLIFSIIYLNTGKFFNGFGGALGTTACISVLVAIGLAKIIEHRGIKKKTSLEN</sequence>
<reference evidence="2" key="1">
    <citation type="journal article" date="2014" name="Int. J. Syst. Evol. Microbiol.">
        <title>Complete genome of a new Firmicutes species belonging to the dominant human colonic microbiota ('Ruminococcus bicirculans') reveals two chromosomes and a selective capacity to utilize plant glucans.</title>
        <authorList>
            <consortium name="NISC Comparative Sequencing Program"/>
            <person name="Wegmann U."/>
            <person name="Louis P."/>
            <person name="Goesmann A."/>
            <person name="Henrissat B."/>
            <person name="Duncan S.H."/>
            <person name="Flint H.J."/>
        </authorList>
    </citation>
    <scope>NUCLEOTIDE SEQUENCE</scope>
    <source>
        <strain evidence="2">CECT 9128</strain>
    </source>
</reference>
<evidence type="ECO:0000313" key="3">
    <source>
        <dbReference type="EMBL" id="MFC4028572.1"/>
    </source>
</evidence>
<feature type="transmembrane region" description="Helical" evidence="1">
    <location>
        <begin position="79"/>
        <end position="96"/>
    </location>
</feature>
<comment type="caution">
    <text evidence="2">The sequence shown here is derived from an EMBL/GenBank/DDBJ whole genome shotgun (WGS) entry which is preliminary data.</text>
</comment>
<evidence type="ECO:0000256" key="1">
    <source>
        <dbReference type="SAM" id="Phobius"/>
    </source>
</evidence>
<dbReference type="EMBL" id="JBHSAS010000011">
    <property type="protein sequence ID" value="MFC4028572.1"/>
    <property type="molecule type" value="Genomic_DNA"/>
</dbReference>
<protein>
    <submittedName>
        <fullName evidence="2">Uncharacterized protein</fullName>
    </submittedName>
</protein>
<keyword evidence="1" id="KW-1133">Transmembrane helix</keyword>
<feature type="transmembrane region" description="Helical" evidence="1">
    <location>
        <begin position="28"/>
        <end position="47"/>
    </location>
</feature>
<name>A0ABV8H820_9FLAO</name>
<evidence type="ECO:0000313" key="4">
    <source>
        <dbReference type="Proteomes" id="UP001595793"/>
    </source>
</evidence>